<gene>
    <name evidence="2" type="ORF">QYE76_069346</name>
</gene>
<reference evidence="2" key="1">
    <citation type="submission" date="2023-07" db="EMBL/GenBank/DDBJ databases">
        <title>A chromosome-level genome assembly of Lolium multiflorum.</title>
        <authorList>
            <person name="Chen Y."/>
            <person name="Copetti D."/>
            <person name="Kolliker R."/>
            <person name="Studer B."/>
        </authorList>
    </citation>
    <scope>NUCLEOTIDE SEQUENCE</scope>
    <source>
        <strain evidence="2">02402/16</strain>
        <tissue evidence="2">Leaf</tissue>
    </source>
</reference>
<proteinExistence type="predicted"/>
<dbReference type="InterPro" id="IPR046533">
    <property type="entry name" value="DUF6598"/>
</dbReference>
<sequence>MEVDGESYKSWAWWLDALQAMRTTYSIPMDAKEARIRADVAEATLRLEAAEALRKGQLMRWIGRRRDPEVLRVAAEEARRMDRLHDELTAVSRWAKTKDPKAAACREQLDDKLTEMYLRTEKEERQVKSEGRSDGDKEAREACEYRSKWKSLHSYYRGGSYDDTSGKLPVTADGMIALSRHVVCVEIKGKLKIAVATEYANGEQVTTKDAMIFTPRQAGKSSAILMTRPQKHRGYGSTAARSGSNSVLSGSAACSGTIAVRSGSNTYYGSTAVLGL</sequence>
<dbReference type="Pfam" id="PF20241">
    <property type="entry name" value="DUF6598"/>
    <property type="match status" value="1"/>
</dbReference>
<evidence type="ECO:0000313" key="2">
    <source>
        <dbReference type="EMBL" id="KAK1651541.1"/>
    </source>
</evidence>
<keyword evidence="3" id="KW-1185">Reference proteome</keyword>
<protein>
    <recommendedName>
        <fullName evidence="1">DUF6598 domain-containing protein</fullName>
    </recommendedName>
</protein>
<evidence type="ECO:0000259" key="1">
    <source>
        <dbReference type="Pfam" id="PF20241"/>
    </source>
</evidence>
<name>A0AAD8WCJ1_LOLMU</name>
<dbReference type="AlphaFoldDB" id="A0AAD8WCJ1"/>
<accession>A0AAD8WCJ1</accession>
<organism evidence="2 3">
    <name type="scientific">Lolium multiflorum</name>
    <name type="common">Italian ryegrass</name>
    <name type="synonym">Lolium perenne subsp. multiflorum</name>
    <dbReference type="NCBI Taxonomy" id="4521"/>
    <lineage>
        <taxon>Eukaryota</taxon>
        <taxon>Viridiplantae</taxon>
        <taxon>Streptophyta</taxon>
        <taxon>Embryophyta</taxon>
        <taxon>Tracheophyta</taxon>
        <taxon>Spermatophyta</taxon>
        <taxon>Magnoliopsida</taxon>
        <taxon>Liliopsida</taxon>
        <taxon>Poales</taxon>
        <taxon>Poaceae</taxon>
        <taxon>BOP clade</taxon>
        <taxon>Pooideae</taxon>
        <taxon>Poodae</taxon>
        <taxon>Poeae</taxon>
        <taxon>Poeae Chloroplast Group 2 (Poeae type)</taxon>
        <taxon>Loliodinae</taxon>
        <taxon>Loliinae</taxon>
        <taxon>Lolium</taxon>
    </lineage>
</organism>
<feature type="domain" description="DUF6598" evidence="1">
    <location>
        <begin position="161"/>
        <end position="225"/>
    </location>
</feature>
<dbReference type="Proteomes" id="UP001231189">
    <property type="component" value="Unassembled WGS sequence"/>
</dbReference>
<dbReference type="EMBL" id="JAUUTY010000004">
    <property type="protein sequence ID" value="KAK1651541.1"/>
    <property type="molecule type" value="Genomic_DNA"/>
</dbReference>
<evidence type="ECO:0000313" key="3">
    <source>
        <dbReference type="Proteomes" id="UP001231189"/>
    </source>
</evidence>
<comment type="caution">
    <text evidence="2">The sequence shown here is derived from an EMBL/GenBank/DDBJ whole genome shotgun (WGS) entry which is preliminary data.</text>
</comment>